<keyword evidence="2" id="KW-1185">Reference proteome</keyword>
<reference evidence="1 2" key="1">
    <citation type="journal article" date="2013" name="Nature">
        <title>Insights into bilaterian evolution from three spiralian genomes.</title>
        <authorList>
            <person name="Simakov O."/>
            <person name="Marletaz F."/>
            <person name="Cho S.J."/>
            <person name="Edsinger-Gonzales E."/>
            <person name="Havlak P."/>
            <person name="Hellsten U."/>
            <person name="Kuo D.H."/>
            <person name="Larsson T."/>
            <person name="Lv J."/>
            <person name="Arendt D."/>
            <person name="Savage R."/>
            <person name="Osoegawa K."/>
            <person name="de Jong P."/>
            <person name="Grimwood J."/>
            <person name="Chapman J.A."/>
            <person name="Shapiro H."/>
            <person name="Aerts A."/>
            <person name="Otillar R.P."/>
            <person name="Terry A.Y."/>
            <person name="Boore J.L."/>
            <person name="Grigoriev I.V."/>
            <person name="Lindberg D.R."/>
            <person name="Seaver E.C."/>
            <person name="Weisblat D.A."/>
            <person name="Putnam N.H."/>
            <person name="Rokhsar D.S."/>
        </authorList>
    </citation>
    <scope>NUCLEOTIDE SEQUENCE [LARGE SCALE GENOMIC DNA]</scope>
</reference>
<proteinExistence type="predicted"/>
<evidence type="ECO:0000313" key="1">
    <source>
        <dbReference type="EMBL" id="ESP00935.1"/>
    </source>
</evidence>
<dbReference type="EMBL" id="KB200614">
    <property type="protein sequence ID" value="ESP00935.1"/>
    <property type="molecule type" value="Genomic_DNA"/>
</dbReference>
<dbReference type="GO" id="GO:0007267">
    <property type="term" value="P:cell-cell signaling"/>
    <property type="evidence" value="ECO:0007669"/>
    <property type="project" value="TreeGrafter"/>
</dbReference>
<dbReference type="InterPro" id="IPR024868">
    <property type="entry name" value="FJX1/FJ"/>
</dbReference>
<dbReference type="OrthoDB" id="10055077at2759"/>
<evidence type="ECO:0000313" key="2">
    <source>
        <dbReference type="Proteomes" id="UP000030746"/>
    </source>
</evidence>
<dbReference type="GO" id="GO:0005615">
    <property type="term" value="C:extracellular space"/>
    <property type="evidence" value="ECO:0007669"/>
    <property type="project" value="TreeGrafter"/>
</dbReference>
<dbReference type="PANTHER" id="PTHR13147:SF5">
    <property type="entry name" value="FOUR-JOINTED BOX PROTEIN 1"/>
    <property type="match status" value="1"/>
</dbReference>
<dbReference type="AlphaFoldDB" id="V4CFW9"/>
<sequence>MALNNVSISQQKGKGLSNDQFSSWTENVRHQPVKDLKLPTWNKCGRDKNRYVVLKDGTALCARYRHPLNKLVLGEVLSFYLSKLLKMDNVPAVVLSQLNQSSHQWNQHNLTAVDWQTDQYVALIQWIPDMDTRQSYVYMPSQILEGLESKSVVDVVSLADDNLTPTVLSQLVQWGSMIIYDYLTANYDRVGSMQDGAFREKDPSILKEHIRNLRKSVKTSKLWLIDNESGLLDAYDLLYKSGQNGKQFVTFHQQMLQTMCIFEKPLVKAIRSLHNTPEPYQTLENFARQHEPLLDQVPKDNSYSLFKTMFSKRLTDVYEWIQFCQSRQL</sequence>
<dbReference type="OMA" id="WSEWLED"/>
<dbReference type="PANTHER" id="PTHR13147">
    <property type="entry name" value="FOUR-JOINTED BOX PROTEIN 1"/>
    <property type="match status" value="1"/>
</dbReference>
<name>V4CFW9_LOTGI</name>
<gene>
    <name evidence="1" type="ORF">LOTGIDRAFT_238416</name>
</gene>
<protein>
    <submittedName>
        <fullName evidence="1">Uncharacterized protein</fullName>
    </submittedName>
</protein>
<dbReference type="KEGG" id="lgi:LOTGIDRAFT_238416"/>
<dbReference type="PRINTS" id="PR02072">
    <property type="entry name" value="4JOINTEDBOX1"/>
</dbReference>
<dbReference type="HOGENOM" id="CLU_033850_0_0_1"/>
<dbReference type="CTD" id="20250757"/>
<dbReference type="GeneID" id="20250757"/>
<dbReference type="RefSeq" id="XP_009048373.1">
    <property type="nucleotide sequence ID" value="XM_009050125.1"/>
</dbReference>
<accession>V4CFW9</accession>
<dbReference type="Proteomes" id="UP000030746">
    <property type="component" value="Unassembled WGS sequence"/>
</dbReference>
<organism evidence="1 2">
    <name type="scientific">Lottia gigantea</name>
    <name type="common">Giant owl limpet</name>
    <dbReference type="NCBI Taxonomy" id="225164"/>
    <lineage>
        <taxon>Eukaryota</taxon>
        <taxon>Metazoa</taxon>
        <taxon>Spiralia</taxon>
        <taxon>Lophotrochozoa</taxon>
        <taxon>Mollusca</taxon>
        <taxon>Gastropoda</taxon>
        <taxon>Patellogastropoda</taxon>
        <taxon>Lottioidea</taxon>
        <taxon>Lottiidae</taxon>
        <taxon>Lottia</taxon>
    </lineage>
</organism>